<evidence type="ECO:0000313" key="2">
    <source>
        <dbReference type="Proteomes" id="UP001328107"/>
    </source>
</evidence>
<reference evidence="2" key="1">
    <citation type="submission" date="2022-10" db="EMBL/GenBank/DDBJ databases">
        <title>Genome assembly of Pristionchus species.</title>
        <authorList>
            <person name="Yoshida K."/>
            <person name="Sommer R.J."/>
        </authorList>
    </citation>
    <scope>NUCLEOTIDE SEQUENCE [LARGE SCALE GENOMIC DNA]</scope>
    <source>
        <strain evidence="2">RS5460</strain>
    </source>
</reference>
<feature type="non-terminal residue" evidence="1">
    <location>
        <position position="1"/>
    </location>
</feature>
<accession>A0AAN5CSQ0</accession>
<feature type="non-terminal residue" evidence="1">
    <location>
        <position position="67"/>
    </location>
</feature>
<comment type="caution">
    <text evidence="1">The sequence shown here is derived from an EMBL/GenBank/DDBJ whole genome shotgun (WGS) entry which is preliminary data.</text>
</comment>
<keyword evidence="2" id="KW-1185">Reference proteome</keyword>
<evidence type="ECO:0000313" key="1">
    <source>
        <dbReference type="EMBL" id="GMR49850.1"/>
    </source>
</evidence>
<organism evidence="1 2">
    <name type="scientific">Pristionchus mayeri</name>
    <dbReference type="NCBI Taxonomy" id="1317129"/>
    <lineage>
        <taxon>Eukaryota</taxon>
        <taxon>Metazoa</taxon>
        <taxon>Ecdysozoa</taxon>
        <taxon>Nematoda</taxon>
        <taxon>Chromadorea</taxon>
        <taxon>Rhabditida</taxon>
        <taxon>Rhabditina</taxon>
        <taxon>Diplogasteromorpha</taxon>
        <taxon>Diplogasteroidea</taxon>
        <taxon>Neodiplogasteridae</taxon>
        <taxon>Pristionchus</taxon>
    </lineage>
</organism>
<protein>
    <submittedName>
        <fullName evidence="1">Uncharacterized protein</fullName>
    </submittedName>
</protein>
<dbReference type="AlphaFoldDB" id="A0AAN5CSQ0"/>
<gene>
    <name evidence="1" type="ORF">PMAYCL1PPCAC_20045</name>
</gene>
<name>A0AAN5CSQ0_9BILA</name>
<sequence>HTPSVRNGVMLQGFSPSQLTQKGNEPSKSFFLYHSWTWRSVKGPLISFFLSLKKIWEEERVSDPILQ</sequence>
<dbReference type="Proteomes" id="UP001328107">
    <property type="component" value="Unassembled WGS sequence"/>
</dbReference>
<dbReference type="EMBL" id="BTRK01000004">
    <property type="protein sequence ID" value="GMR49850.1"/>
    <property type="molecule type" value="Genomic_DNA"/>
</dbReference>
<proteinExistence type="predicted"/>